<evidence type="ECO:0000313" key="1">
    <source>
        <dbReference type="EMBL" id="KAK5854855.1"/>
    </source>
</evidence>
<proteinExistence type="predicted"/>
<protein>
    <submittedName>
        <fullName evidence="1">Uncharacterized protein</fullName>
    </submittedName>
</protein>
<organism evidence="1 2">
    <name type="scientific">Eleginops maclovinus</name>
    <name type="common">Patagonian blennie</name>
    <name type="synonym">Eleginus maclovinus</name>
    <dbReference type="NCBI Taxonomy" id="56733"/>
    <lineage>
        <taxon>Eukaryota</taxon>
        <taxon>Metazoa</taxon>
        <taxon>Chordata</taxon>
        <taxon>Craniata</taxon>
        <taxon>Vertebrata</taxon>
        <taxon>Euteleostomi</taxon>
        <taxon>Actinopterygii</taxon>
        <taxon>Neopterygii</taxon>
        <taxon>Teleostei</taxon>
        <taxon>Neoteleostei</taxon>
        <taxon>Acanthomorphata</taxon>
        <taxon>Eupercaria</taxon>
        <taxon>Perciformes</taxon>
        <taxon>Notothenioidei</taxon>
        <taxon>Eleginopidae</taxon>
        <taxon>Eleginops</taxon>
    </lineage>
</organism>
<keyword evidence="2" id="KW-1185">Reference proteome</keyword>
<accession>A0AAN7X3K0</accession>
<sequence length="92" mass="10880">MSDDKRKYLRDDTRNQTSLSARVLWEYKNHRGQRATGTAVCFHHKVIAERHGMRSTYNRGLFSKKLIQTHQPQPLSILRKAMMFKKSSFLRS</sequence>
<name>A0AAN7X3K0_ELEMC</name>
<dbReference type="AlphaFoldDB" id="A0AAN7X3K0"/>
<comment type="caution">
    <text evidence="1">The sequence shown here is derived from an EMBL/GenBank/DDBJ whole genome shotgun (WGS) entry which is preliminary data.</text>
</comment>
<reference evidence="1 2" key="1">
    <citation type="journal article" date="2023" name="Genes (Basel)">
        <title>Chromosome-Level Genome Assembly and Circadian Gene Repertoire of the Patagonia Blennie Eleginops maclovinus-The Closest Ancestral Proxy of Antarctic Cryonotothenioids.</title>
        <authorList>
            <person name="Cheng C.C."/>
            <person name="Rivera-Colon A.G."/>
            <person name="Minhas B.F."/>
            <person name="Wilson L."/>
            <person name="Rayamajhi N."/>
            <person name="Vargas-Chacoff L."/>
            <person name="Catchen J.M."/>
        </authorList>
    </citation>
    <scope>NUCLEOTIDE SEQUENCE [LARGE SCALE GENOMIC DNA]</scope>
    <source>
        <strain evidence="1">JMC-PN-2008</strain>
    </source>
</reference>
<dbReference type="EMBL" id="JAUZQC010000018">
    <property type="protein sequence ID" value="KAK5854855.1"/>
    <property type="molecule type" value="Genomic_DNA"/>
</dbReference>
<dbReference type="Proteomes" id="UP001346869">
    <property type="component" value="Unassembled WGS sequence"/>
</dbReference>
<reference evidence="1 2" key="2">
    <citation type="journal article" date="2023" name="Mol. Biol. Evol.">
        <title>Genomics of Secondarily Temperate Adaptation in the Only Non-Antarctic Icefish.</title>
        <authorList>
            <person name="Rivera-Colon A.G."/>
            <person name="Rayamajhi N."/>
            <person name="Minhas B.F."/>
            <person name="Madrigal G."/>
            <person name="Bilyk K.T."/>
            <person name="Yoon V."/>
            <person name="Hune M."/>
            <person name="Gregory S."/>
            <person name="Cheng C.H.C."/>
            <person name="Catchen J.M."/>
        </authorList>
    </citation>
    <scope>NUCLEOTIDE SEQUENCE [LARGE SCALE GENOMIC DNA]</scope>
    <source>
        <strain evidence="1">JMC-PN-2008</strain>
    </source>
</reference>
<gene>
    <name evidence="1" type="ORF">PBY51_005010</name>
</gene>
<evidence type="ECO:0000313" key="2">
    <source>
        <dbReference type="Proteomes" id="UP001346869"/>
    </source>
</evidence>